<keyword evidence="2" id="KW-1185">Reference proteome</keyword>
<dbReference type="EMBL" id="PKSG01000889">
    <property type="protein sequence ID" value="POR32212.1"/>
    <property type="molecule type" value="Genomic_DNA"/>
</dbReference>
<accession>A0A2S4KPX1</accession>
<dbReference type="AlphaFoldDB" id="A0A2S4KPX1"/>
<comment type="caution">
    <text evidence="1">The sequence shown here is derived from an EMBL/GenBank/DDBJ whole genome shotgun (WGS) entry which is preliminary data.</text>
</comment>
<evidence type="ECO:0000313" key="2">
    <source>
        <dbReference type="Proteomes" id="UP000237481"/>
    </source>
</evidence>
<organism evidence="1 2">
    <name type="scientific">Tolypocladium paradoxum</name>
    <dbReference type="NCBI Taxonomy" id="94208"/>
    <lineage>
        <taxon>Eukaryota</taxon>
        <taxon>Fungi</taxon>
        <taxon>Dikarya</taxon>
        <taxon>Ascomycota</taxon>
        <taxon>Pezizomycotina</taxon>
        <taxon>Sordariomycetes</taxon>
        <taxon>Hypocreomycetidae</taxon>
        <taxon>Hypocreales</taxon>
        <taxon>Ophiocordycipitaceae</taxon>
        <taxon>Tolypocladium</taxon>
    </lineage>
</organism>
<name>A0A2S4KPX1_9HYPO</name>
<dbReference type="Proteomes" id="UP000237481">
    <property type="component" value="Unassembled WGS sequence"/>
</dbReference>
<sequence length="307" mass="34279">MDIAAPLHRAQESKPIGKARKASLKAPFLDESWMDGQPCCSAASFLVPRLRQCTFKLATIKWKTVKKIDGGLDGYLWRVYFGKDGPYVLKVFWDDVPPDFEHYYAVQRESQNAALLQMIEAAVQRAADRSTPIVVSANPETKDEALANLLAFSDEGSQMSAPAEGDEAEAISSTPRMTKCHGWLKLSGQVFLQMPPRMRAPTVQVDKITRNMSPDKEYIAIVYEYVDDVANHPRVVEEVDRFLWLVGFSHADSPAAKNWRSSVLVDHSDIVHPRGFGWSRKLYGPMKASRILVSQPGASTRASAVRL</sequence>
<dbReference type="STRING" id="94208.A0A2S4KPX1"/>
<protein>
    <submittedName>
        <fullName evidence="1">Uncharacterized protein</fullName>
    </submittedName>
</protein>
<proteinExistence type="predicted"/>
<dbReference type="OrthoDB" id="4910718at2759"/>
<reference evidence="1 2" key="1">
    <citation type="submission" date="2018-01" db="EMBL/GenBank/DDBJ databases">
        <title>Harnessing the power of phylogenomics to disentangle the directionality and signatures of interkingdom host jumping in the parasitic fungal genus Tolypocladium.</title>
        <authorList>
            <person name="Quandt C.A."/>
            <person name="Patterson W."/>
            <person name="Spatafora J.W."/>
        </authorList>
    </citation>
    <scope>NUCLEOTIDE SEQUENCE [LARGE SCALE GENOMIC DNA]</scope>
    <source>
        <strain evidence="1 2">NRBC 100945</strain>
    </source>
</reference>
<evidence type="ECO:0000313" key="1">
    <source>
        <dbReference type="EMBL" id="POR32212.1"/>
    </source>
</evidence>
<gene>
    <name evidence="1" type="ORF">TPAR_07593</name>
</gene>